<dbReference type="Gene3D" id="1.10.8.60">
    <property type="match status" value="1"/>
</dbReference>
<keyword evidence="2" id="KW-0067">ATP-binding</keyword>
<dbReference type="Pfam" id="PF00158">
    <property type="entry name" value="Sigma54_activat"/>
    <property type="match status" value="1"/>
</dbReference>
<dbReference type="RefSeq" id="WP_094789298.1">
    <property type="nucleotide sequence ID" value="NZ_NDXW01000001.1"/>
</dbReference>
<dbReference type="InterPro" id="IPR003593">
    <property type="entry name" value="AAA+_ATPase"/>
</dbReference>
<feature type="domain" description="Sigma-54 factor interaction" evidence="3">
    <location>
        <begin position="182"/>
        <end position="420"/>
    </location>
</feature>
<dbReference type="InterPro" id="IPR027417">
    <property type="entry name" value="P-loop_NTPase"/>
</dbReference>
<organism evidence="4 5">
    <name type="scientific">Zooshikella ganghwensis</name>
    <dbReference type="NCBI Taxonomy" id="202772"/>
    <lineage>
        <taxon>Bacteria</taxon>
        <taxon>Pseudomonadati</taxon>
        <taxon>Pseudomonadota</taxon>
        <taxon>Gammaproteobacteria</taxon>
        <taxon>Oceanospirillales</taxon>
        <taxon>Zooshikellaceae</taxon>
        <taxon>Zooshikella</taxon>
    </lineage>
</organism>
<dbReference type="EMBL" id="NDXW01000001">
    <property type="protein sequence ID" value="RDH46571.1"/>
    <property type="molecule type" value="Genomic_DNA"/>
</dbReference>
<accession>A0A4V1IPA7</accession>
<dbReference type="InterPro" id="IPR017183">
    <property type="entry name" value="Sigma54_dep_tscrpt_act_RtcR"/>
</dbReference>
<proteinExistence type="predicted"/>
<dbReference type="PANTHER" id="PTHR32071:SF14">
    <property type="entry name" value="TRANSCRIPTIONAL REGULATORY PROTEIN RTCR"/>
    <property type="match status" value="1"/>
</dbReference>
<dbReference type="AlphaFoldDB" id="A0A4V1IPA7"/>
<keyword evidence="5" id="KW-1185">Reference proteome</keyword>
<evidence type="ECO:0000313" key="4">
    <source>
        <dbReference type="EMBL" id="RDH46571.1"/>
    </source>
</evidence>
<dbReference type="GO" id="GO:0005524">
    <property type="term" value="F:ATP binding"/>
    <property type="evidence" value="ECO:0007669"/>
    <property type="project" value="UniProtKB-KW"/>
</dbReference>
<reference evidence="4 5" key="1">
    <citation type="submission" date="2017-04" db="EMBL/GenBank/DDBJ databases">
        <title>Draft genome sequence of Zooshikella ganghwensis VG4 isolated from Red Sea sediments.</title>
        <authorList>
            <person name="Rehman Z."/>
            <person name="Alam I."/>
            <person name="Kamau A."/>
            <person name="Bajic V."/>
            <person name="Leiknes T."/>
        </authorList>
    </citation>
    <scope>NUCLEOTIDE SEQUENCE [LARGE SCALE GENOMIC DNA]</scope>
    <source>
        <strain evidence="4 5">VG4</strain>
    </source>
</reference>
<evidence type="ECO:0000259" key="3">
    <source>
        <dbReference type="PROSITE" id="PS50045"/>
    </source>
</evidence>
<dbReference type="SUPFAM" id="SSF52540">
    <property type="entry name" value="P-loop containing nucleoside triphosphate hydrolases"/>
    <property type="match status" value="1"/>
</dbReference>
<dbReference type="InterPro" id="IPR009715">
    <property type="entry name" value="RtcR"/>
</dbReference>
<dbReference type="CDD" id="cd00009">
    <property type="entry name" value="AAA"/>
    <property type="match status" value="1"/>
</dbReference>
<evidence type="ECO:0000256" key="1">
    <source>
        <dbReference type="ARBA" id="ARBA00022741"/>
    </source>
</evidence>
<evidence type="ECO:0000256" key="2">
    <source>
        <dbReference type="ARBA" id="ARBA00022840"/>
    </source>
</evidence>
<protein>
    <submittedName>
        <fullName evidence="4">AAA family ATPase</fullName>
    </submittedName>
</protein>
<dbReference type="Proteomes" id="UP000257039">
    <property type="component" value="Unassembled WGS sequence"/>
</dbReference>
<dbReference type="PIRSF" id="PIRSF037354">
    <property type="entry name" value="Txn_actvtr_RtcR"/>
    <property type="match status" value="1"/>
</dbReference>
<dbReference type="NCBIfam" id="NF038308">
    <property type="entry name" value="RNA_repair_RtcR"/>
    <property type="match status" value="1"/>
</dbReference>
<sequence length="538" mass="60532">MATVVISLLGIVLDQKGRGANRWDKWRPNVAVCMHPELHIDRFEMILHPKYMRMGQKVAEDIKEISPNTAVNIHKVSWEDPWDFEQVYGALHDFASSYSFDRENDEYYIHITTGTHVAQICLYLLTEAHYFPGKLLQTSPSPSIGAKGQYHVIDLDLSKYDQIAQRFRNEQLVGEQLLKSGISTRNIQFNRLINQLEQVAIRSTAPILLTGPTGAGKSQLARQIFALKKQRGQVKGEFVAINCATLHGDNAMSTLFGHKKGAFTGALQSRLGLLKTAHDGLLFLDEIGELGLDEQAMLLKSIEEKTFYPMGSDQPIHSNFQLIAGTNQNLQQAVLEGRFREDLLARINLWSYDLPGLRDRIEDLEPNLEYELQQFAKQHGSLVTFNSAAKNLFLNFALSPVALWKANFRDLNACVLRMATLAPGGRITESVVEEEILRLNKAWQSPTPLADKQGIALEQFLSKEAIANIDLFDQQQLLYVINACLNAKSLAEAGRKLFNVSRTQKKTPNDSHRLRTYLGKYDLSFEQVHSLNASSAPV</sequence>
<dbReference type="PANTHER" id="PTHR32071">
    <property type="entry name" value="TRANSCRIPTIONAL REGULATORY PROTEIN"/>
    <property type="match status" value="1"/>
</dbReference>
<dbReference type="InterPro" id="IPR002078">
    <property type="entry name" value="Sigma_54_int"/>
</dbReference>
<evidence type="ECO:0000313" key="5">
    <source>
        <dbReference type="Proteomes" id="UP000257039"/>
    </source>
</evidence>
<dbReference type="GO" id="GO:0003700">
    <property type="term" value="F:DNA-binding transcription factor activity"/>
    <property type="evidence" value="ECO:0007669"/>
    <property type="project" value="InterPro"/>
</dbReference>
<comment type="caution">
    <text evidence="4">The sequence shown here is derived from an EMBL/GenBank/DDBJ whole genome shotgun (WGS) entry which is preliminary data.</text>
</comment>
<dbReference type="PROSITE" id="PS50045">
    <property type="entry name" value="SIGMA54_INTERACT_4"/>
    <property type="match status" value="1"/>
</dbReference>
<dbReference type="Pfam" id="PF06956">
    <property type="entry name" value="RtcR"/>
    <property type="match status" value="1"/>
</dbReference>
<gene>
    <name evidence="4" type="ORF">B9G39_25680</name>
</gene>
<dbReference type="SMART" id="SM00382">
    <property type="entry name" value="AAA"/>
    <property type="match status" value="1"/>
</dbReference>
<name>A0A4V1IPA7_9GAMM</name>
<keyword evidence="1" id="KW-0547">Nucleotide-binding</keyword>
<dbReference type="Gene3D" id="3.40.50.300">
    <property type="entry name" value="P-loop containing nucleotide triphosphate hydrolases"/>
    <property type="match status" value="1"/>
</dbReference>